<dbReference type="EMBL" id="MU117968">
    <property type="protein sequence ID" value="KAF9652530.1"/>
    <property type="molecule type" value="Genomic_DNA"/>
</dbReference>
<gene>
    <name evidence="1" type="ORF">BDM02DRAFT_3088870</name>
</gene>
<keyword evidence="2" id="KW-1185">Reference proteome</keyword>
<name>A0ACB6ZSZ0_THEGA</name>
<accession>A0ACB6ZSZ0</accession>
<comment type="caution">
    <text evidence="1">The sequence shown here is derived from an EMBL/GenBank/DDBJ whole genome shotgun (WGS) entry which is preliminary data.</text>
</comment>
<organism evidence="1 2">
    <name type="scientific">Thelephora ganbajun</name>
    <name type="common">Ganba fungus</name>
    <dbReference type="NCBI Taxonomy" id="370292"/>
    <lineage>
        <taxon>Eukaryota</taxon>
        <taxon>Fungi</taxon>
        <taxon>Dikarya</taxon>
        <taxon>Basidiomycota</taxon>
        <taxon>Agaricomycotina</taxon>
        <taxon>Agaricomycetes</taxon>
        <taxon>Thelephorales</taxon>
        <taxon>Thelephoraceae</taxon>
        <taxon>Thelephora</taxon>
    </lineage>
</organism>
<evidence type="ECO:0000313" key="2">
    <source>
        <dbReference type="Proteomes" id="UP000886501"/>
    </source>
</evidence>
<proteinExistence type="predicted"/>
<evidence type="ECO:0000313" key="1">
    <source>
        <dbReference type="EMBL" id="KAF9652530.1"/>
    </source>
</evidence>
<protein>
    <submittedName>
        <fullName evidence="1">Piwi-domain-containing protein</fullName>
    </submittedName>
</protein>
<dbReference type="Proteomes" id="UP000886501">
    <property type="component" value="Unassembled WGS sequence"/>
</dbReference>
<sequence>MSSQGRGNRGRGGSSRGSTGGYGQGGGGSRGGGGSGGDRGGGRGSGFRGSDGRGRGGPGGRGGGGGGPPRGGPGGRGRGNFGIWQENVRAVYPPQLREEADRVVARFKADTDDSPRLPLRSGWGTLGEPGVVRANFFVIRLPKDIIYDYKVKITPDPTKGIKERIFQLLERHPNISPLVRFIAHDKNERLVSARELEQPLEVTIDHTDEGAPPTPAKPYQVEITLRDKLDPQQLTRYCSGDLKERKWDFQPFVSALNLIIQKRASTEAIRAGKSRYFFPAEQDRQNGLSQMFLAFRGFYSSARPSLGQVVLNVNVCMTPFYVSGTLMDAISRFQQRTQGALPSNFPDRVKIVTNHLGYPRTYTLSEVLGAQGPGAVYFNCSKYNPQRTSVSNYFLREYNIRLKPDLPVVNIGGAKRSSYLPAELCQVIEQPYYGRLNERETANMIQYACNPPATNAASIVNDGLRLLGLRGGPIDGFDISVGSEMITVPIRVLPPPQLSYSTGRPMIPSGGSWNILSVKFKRAAPVASWGVITVADGGRVDPQEVQQLANGFGNKLKACGMMVPNPPKILSTQQLPRSDQDPGRLKALEHIEETIRKLGTPPPKMILFLLSRRDDFIYPGIKTLCDTKLGVHSICMQLEKALKDQRKQDQYFSNVALKVNTKLGGINHTVDDRALGWLKTMPTMVVGMDVTHPSPTSILGTPSVTAVVANVDDTFAQFPVSLRVQKGREEMILDLTEMMVERLQAYKATTKALPKRVIVYRDGVSEGQYEDVLKDEFHLRMRESFKKVGGPKYDPKVTIVICGKRHHSRFYPTTAEQKSNNGNTLPGTVQDRGLSSPFLFDFNLQAHSGLQGQVRPTHYVIIYDENRFNADVMQQGTHHFSYQYVRATKAVSLVPPAYYADLACERARCYLNRYFVSKDNKGKGKRTKEQVLEDAKKEWPGIHDNLKNTMFYI</sequence>
<reference evidence="1" key="1">
    <citation type="submission" date="2019-10" db="EMBL/GenBank/DDBJ databases">
        <authorList>
            <consortium name="DOE Joint Genome Institute"/>
            <person name="Kuo A."/>
            <person name="Miyauchi S."/>
            <person name="Kiss E."/>
            <person name="Drula E."/>
            <person name="Kohler A."/>
            <person name="Sanchez-Garcia M."/>
            <person name="Andreopoulos B."/>
            <person name="Barry K.W."/>
            <person name="Bonito G."/>
            <person name="Buee M."/>
            <person name="Carver A."/>
            <person name="Chen C."/>
            <person name="Cichocki N."/>
            <person name="Clum A."/>
            <person name="Culley D."/>
            <person name="Crous P.W."/>
            <person name="Fauchery L."/>
            <person name="Girlanda M."/>
            <person name="Hayes R."/>
            <person name="Keri Z."/>
            <person name="Labutti K."/>
            <person name="Lipzen A."/>
            <person name="Lombard V."/>
            <person name="Magnuson J."/>
            <person name="Maillard F."/>
            <person name="Morin E."/>
            <person name="Murat C."/>
            <person name="Nolan M."/>
            <person name="Ohm R."/>
            <person name="Pangilinan J."/>
            <person name="Pereira M."/>
            <person name="Perotto S."/>
            <person name="Peter M."/>
            <person name="Riley R."/>
            <person name="Sitrit Y."/>
            <person name="Stielow B."/>
            <person name="Szollosi G."/>
            <person name="Zifcakova L."/>
            <person name="Stursova M."/>
            <person name="Spatafora J.W."/>
            <person name="Tedersoo L."/>
            <person name="Vaario L.-M."/>
            <person name="Yamada A."/>
            <person name="Yan M."/>
            <person name="Wang P."/>
            <person name="Xu J."/>
            <person name="Bruns T."/>
            <person name="Baldrian P."/>
            <person name="Vilgalys R."/>
            <person name="Henrissat B."/>
            <person name="Grigoriev I.V."/>
            <person name="Hibbett D."/>
            <person name="Nagy L.G."/>
            <person name="Martin F.M."/>
        </authorList>
    </citation>
    <scope>NUCLEOTIDE SEQUENCE</scope>
    <source>
        <strain evidence="1">P2</strain>
    </source>
</reference>
<reference evidence="1" key="2">
    <citation type="journal article" date="2020" name="Nat. Commun.">
        <title>Large-scale genome sequencing of mycorrhizal fungi provides insights into the early evolution of symbiotic traits.</title>
        <authorList>
            <person name="Miyauchi S."/>
            <person name="Kiss E."/>
            <person name="Kuo A."/>
            <person name="Drula E."/>
            <person name="Kohler A."/>
            <person name="Sanchez-Garcia M."/>
            <person name="Morin E."/>
            <person name="Andreopoulos B."/>
            <person name="Barry K.W."/>
            <person name="Bonito G."/>
            <person name="Buee M."/>
            <person name="Carver A."/>
            <person name="Chen C."/>
            <person name="Cichocki N."/>
            <person name="Clum A."/>
            <person name="Culley D."/>
            <person name="Crous P.W."/>
            <person name="Fauchery L."/>
            <person name="Girlanda M."/>
            <person name="Hayes R.D."/>
            <person name="Keri Z."/>
            <person name="LaButti K."/>
            <person name="Lipzen A."/>
            <person name="Lombard V."/>
            <person name="Magnuson J."/>
            <person name="Maillard F."/>
            <person name="Murat C."/>
            <person name="Nolan M."/>
            <person name="Ohm R.A."/>
            <person name="Pangilinan J."/>
            <person name="Pereira M.F."/>
            <person name="Perotto S."/>
            <person name="Peter M."/>
            <person name="Pfister S."/>
            <person name="Riley R."/>
            <person name="Sitrit Y."/>
            <person name="Stielow J.B."/>
            <person name="Szollosi G."/>
            <person name="Zifcakova L."/>
            <person name="Stursova M."/>
            <person name="Spatafora J.W."/>
            <person name="Tedersoo L."/>
            <person name="Vaario L.M."/>
            <person name="Yamada A."/>
            <person name="Yan M."/>
            <person name="Wang P."/>
            <person name="Xu J."/>
            <person name="Bruns T."/>
            <person name="Baldrian P."/>
            <person name="Vilgalys R."/>
            <person name="Dunand C."/>
            <person name="Henrissat B."/>
            <person name="Grigoriev I.V."/>
            <person name="Hibbett D."/>
            <person name="Nagy L.G."/>
            <person name="Martin F.M."/>
        </authorList>
    </citation>
    <scope>NUCLEOTIDE SEQUENCE</scope>
    <source>
        <strain evidence="1">P2</strain>
    </source>
</reference>